<reference evidence="8 9" key="1">
    <citation type="journal article" date="2015" name="Genome Announc.">
        <title>Complete Genome Sequences of Evolved Arsenate-Resistant Metallosphaera sedula Strains.</title>
        <authorList>
            <person name="Ai C."/>
            <person name="McCarthy S."/>
            <person name="Schackwitz W."/>
            <person name="Martin J."/>
            <person name="Lipzen A."/>
            <person name="Blum P."/>
        </authorList>
    </citation>
    <scope>NUCLEOTIDE SEQUENCE [LARGE SCALE GENOMIC DNA]</scope>
    <source>
        <strain evidence="4 9">ARS120-1</strain>
        <strain evidence="5 8">ARS120-2</strain>
        <strain evidence="2 11">ARS50-1</strain>
        <strain evidence="3 10">ARS50-2</strain>
    </source>
</reference>
<evidence type="ECO:0000259" key="1">
    <source>
        <dbReference type="Pfam" id="PF04967"/>
    </source>
</evidence>
<dbReference type="GeneID" id="97613108"/>
<evidence type="ECO:0000313" key="6">
    <source>
        <dbReference type="EMBL" id="AKV83718.1"/>
    </source>
</evidence>
<sequence>MGSLKIMTISVQHEGCWTSNLGDVDASTVNYQVYPERDYLRSRITVYPKDKSVVLRMKRSRGVLKINKATSYGDVYFVDFLNRYRDSLAGWLYDKEVMFLFNRIWRGTETWGFVIPRDRVSEILGEVSSYGKLVNYTLEDFKLNLGPRLSPAERRALKTAFSRGYLDYPRKADADTVAMELGLSKVTFLHHLRNAYRKLTVHYLNSDLS</sequence>
<evidence type="ECO:0000313" key="3">
    <source>
        <dbReference type="EMBL" id="AKV76985.1"/>
    </source>
</evidence>
<dbReference type="EMBL" id="CP012175">
    <property type="protein sequence ID" value="AKV81481.1"/>
    <property type="molecule type" value="Genomic_DNA"/>
</dbReference>
<dbReference type="Proteomes" id="UP000068832">
    <property type="component" value="Chromosome"/>
</dbReference>
<dbReference type="InterPro" id="IPR007050">
    <property type="entry name" value="HTH_bacterioopsin"/>
</dbReference>
<accession>A0A0K1T3N5</accession>
<reference evidence="6 7" key="2">
    <citation type="submission" date="2015-07" db="EMBL/GenBank/DDBJ databases">
        <title>Physiological, transcriptional responses and genome re-sequencing of acid resistant extremely thermoacidophilic Metallosphaera sedula SARC-M1.</title>
        <authorList>
            <person name="Ai C."/>
            <person name="McCarthy S."/>
            <person name="Eckrich V."/>
            <person name="Rudrappa D."/>
            <person name="Qiu G."/>
            <person name="Blum P."/>
        </authorList>
    </citation>
    <scope>NUCLEOTIDE SEQUENCE [LARGE SCALE GENOMIC DNA]</scope>
    <source>
        <strain evidence="6 7">SARC-M1</strain>
    </source>
</reference>
<dbReference type="Proteomes" id="UP000056255">
    <property type="component" value="Chromosome"/>
</dbReference>
<evidence type="ECO:0000313" key="5">
    <source>
        <dbReference type="EMBL" id="AKV81481.1"/>
    </source>
</evidence>
<evidence type="ECO:0000313" key="7">
    <source>
        <dbReference type="Proteomes" id="UP000056255"/>
    </source>
</evidence>
<organism evidence="5 8">
    <name type="scientific">Metallosphaera sedula</name>
    <dbReference type="NCBI Taxonomy" id="43687"/>
    <lineage>
        <taxon>Archaea</taxon>
        <taxon>Thermoproteota</taxon>
        <taxon>Thermoprotei</taxon>
        <taxon>Sulfolobales</taxon>
        <taxon>Sulfolobaceae</taxon>
        <taxon>Metallosphaera</taxon>
    </lineage>
</organism>
<dbReference type="EMBL" id="CP012173">
    <property type="protein sequence ID" value="AKV76985.1"/>
    <property type="molecule type" value="Genomic_DNA"/>
</dbReference>
<evidence type="ECO:0000313" key="4">
    <source>
        <dbReference type="EMBL" id="AKV79236.1"/>
    </source>
</evidence>
<dbReference type="OrthoDB" id="168808at2157"/>
<feature type="domain" description="HTH bat-type" evidence="1">
    <location>
        <begin position="149"/>
        <end position="199"/>
    </location>
</feature>
<protein>
    <submittedName>
        <fullName evidence="5">Bacterio-opsin activator</fullName>
    </submittedName>
</protein>
<dbReference type="Proteomes" id="UP000062398">
    <property type="component" value="Chromosome"/>
</dbReference>
<dbReference type="PANTHER" id="PTHR34236">
    <property type="entry name" value="DIMETHYL SULFOXIDE REDUCTASE TRANSCRIPTIONAL ACTIVATOR"/>
    <property type="match status" value="1"/>
</dbReference>
<dbReference type="EMBL" id="CP012176">
    <property type="protein sequence ID" value="AKV83718.1"/>
    <property type="molecule type" value="Genomic_DNA"/>
</dbReference>
<evidence type="ECO:0000313" key="11">
    <source>
        <dbReference type="Proteomes" id="UP000068832"/>
    </source>
</evidence>
<dbReference type="EMBL" id="CP012174">
    <property type="protein sequence ID" value="AKV79236.1"/>
    <property type="molecule type" value="Genomic_DNA"/>
</dbReference>
<evidence type="ECO:0000313" key="8">
    <source>
        <dbReference type="Proteomes" id="UP000061362"/>
    </source>
</evidence>
<dbReference type="Pfam" id="PF04967">
    <property type="entry name" value="HTH_10"/>
    <property type="match status" value="1"/>
</dbReference>
<proteinExistence type="predicted"/>
<dbReference type="PANTHER" id="PTHR34236:SF1">
    <property type="entry name" value="DIMETHYL SULFOXIDE REDUCTASE TRANSCRIPTIONAL ACTIVATOR"/>
    <property type="match status" value="1"/>
</dbReference>
<dbReference type="Proteomes" id="UP000061362">
    <property type="component" value="Chromosome"/>
</dbReference>
<dbReference type="RefSeq" id="WP_048060141.1">
    <property type="nucleotide sequence ID" value="NZ_AP019770.1"/>
</dbReference>
<gene>
    <name evidence="2" type="ORF">MsedA_1812</name>
    <name evidence="3" type="ORF">MsedB_1814</name>
    <name evidence="4" type="ORF">MsedC_1812</name>
    <name evidence="5" type="ORF">MsedD_1813</name>
    <name evidence="6" type="ORF">MsedE_1814</name>
</gene>
<evidence type="ECO:0000313" key="2">
    <source>
        <dbReference type="EMBL" id="AKV74748.1"/>
    </source>
</evidence>
<evidence type="ECO:0000313" key="9">
    <source>
        <dbReference type="Proteomes" id="UP000062398"/>
    </source>
</evidence>
<dbReference type="AlphaFoldDB" id="A0A0K1T3N5"/>
<name>A0A0K1T3N5_9CREN</name>
<dbReference type="EMBL" id="CP012172">
    <property type="protein sequence ID" value="AKV74748.1"/>
    <property type="molecule type" value="Genomic_DNA"/>
</dbReference>
<dbReference type="Proteomes" id="UP000062475">
    <property type="component" value="Chromosome"/>
</dbReference>
<evidence type="ECO:0000313" key="10">
    <source>
        <dbReference type="Proteomes" id="UP000062475"/>
    </source>
</evidence>
<dbReference type="PATRIC" id="fig|43687.5.peg.1909"/>